<keyword evidence="8" id="KW-1185">Reference proteome</keyword>
<dbReference type="GO" id="GO:0005737">
    <property type="term" value="C:cytoplasm"/>
    <property type="evidence" value="ECO:0007669"/>
    <property type="project" value="UniProtKB-SubCell"/>
</dbReference>
<evidence type="ECO:0000256" key="1">
    <source>
        <dbReference type="ARBA" id="ARBA00009018"/>
    </source>
</evidence>
<feature type="binding site" evidence="5">
    <location>
        <begin position="17"/>
        <end position="22"/>
    </location>
    <ligand>
        <name>ATP</name>
        <dbReference type="ChEBI" id="CHEBI:30616"/>
    </ligand>
</feature>
<dbReference type="GO" id="GO:0005524">
    <property type="term" value="F:ATP binding"/>
    <property type="evidence" value="ECO:0007669"/>
    <property type="project" value="UniProtKB-UniRule"/>
</dbReference>
<dbReference type="PANTHER" id="PTHR10695">
    <property type="entry name" value="DEPHOSPHO-COA KINASE-RELATED"/>
    <property type="match status" value="1"/>
</dbReference>
<evidence type="ECO:0000256" key="3">
    <source>
        <dbReference type="ARBA" id="ARBA00022840"/>
    </source>
</evidence>
<proteinExistence type="inferred from homology"/>
<dbReference type="GO" id="GO:0004140">
    <property type="term" value="F:dephospho-CoA kinase activity"/>
    <property type="evidence" value="ECO:0007669"/>
    <property type="project" value="UniProtKB-UniRule"/>
</dbReference>
<keyword evidence="5 7" id="KW-0418">Kinase</keyword>
<dbReference type="InterPro" id="IPR027417">
    <property type="entry name" value="P-loop_NTPase"/>
</dbReference>
<dbReference type="PROSITE" id="PS51219">
    <property type="entry name" value="DPCK"/>
    <property type="match status" value="1"/>
</dbReference>
<dbReference type="EC" id="2.7.1.24" evidence="5 6"/>
<dbReference type="NCBIfam" id="TIGR00152">
    <property type="entry name" value="dephospho-CoA kinase"/>
    <property type="match status" value="1"/>
</dbReference>
<protein>
    <recommendedName>
        <fullName evidence="5 6">Dephospho-CoA kinase</fullName>
        <ecNumber evidence="5 6">2.7.1.24</ecNumber>
    </recommendedName>
    <alternativeName>
        <fullName evidence="5">Dephosphocoenzyme A kinase</fullName>
    </alternativeName>
</protein>
<keyword evidence="5 7" id="KW-0808">Transferase</keyword>
<dbReference type="EMBL" id="JACYTR010000001">
    <property type="protein sequence ID" value="MBD8524199.1"/>
    <property type="molecule type" value="Genomic_DNA"/>
</dbReference>
<evidence type="ECO:0000256" key="2">
    <source>
        <dbReference type="ARBA" id="ARBA00022741"/>
    </source>
</evidence>
<comment type="similarity">
    <text evidence="1 5">Belongs to the CoaE family.</text>
</comment>
<gene>
    <name evidence="5" type="primary">coaE</name>
    <name evidence="7" type="ORF">IFO71_00440</name>
</gene>
<dbReference type="Gene3D" id="3.40.50.300">
    <property type="entry name" value="P-loop containing nucleotide triphosphate hydrolases"/>
    <property type="match status" value="1"/>
</dbReference>
<evidence type="ECO:0000256" key="5">
    <source>
        <dbReference type="HAMAP-Rule" id="MF_00376"/>
    </source>
</evidence>
<organism evidence="7 8">
    <name type="scientific">Pseudomarimonas arenosa</name>
    <dbReference type="NCBI Taxonomy" id="2774145"/>
    <lineage>
        <taxon>Bacteria</taxon>
        <taxon>Pseudomonadati</taxon>
        <taxon>Pseudomonadota</taxon>
        <taxon>Gammaproteobacteria</taxon>
        <taxon>Lysobacterales</taxon>
        <taxon>Lysobacteraceae</taxon>
        <taxon>Pseudomarimonas</taxon>
    </lineage>
</organism>
<keyword evidence="5" id="KW-0963">Cytoplasm</keyword>
<keyword evidence="2 5" id="KW-0547">Nucleotide-binding</keyword>
<comment type="caution">
    <text evidence="7">The sequence shown here is derived from an EMBL/GenBank/DDBJ whole genome shotgun (WGS) entry which is preliminary data.</text>
</comment>
<dbReference type="HAMAP" id="MF_00376">
    <property type="entry name" value="Dephospho_CoA_kinase"/>
    <property type="match status" value="1"/>
</dbReference>
<keyword evidence="4 5" id="KW-0173">Coenzyme A biosynthesis</keyword>
<dbReference type="Proteomes" id="UP000613768">
    <property type="component" value="Unassembled WGS sequence"/>
</dbReference>
<reference evidence="7 8" key="1">
    <citation type="submission" date="2020-09" db="EMBL/GenBank/DDBJ databases">
        <title>Pseudoxanthomonas sp. CAU 1598 isolated from sand of Yaerae Beach.</title>
        <authorList>
            <person name="Kim W."/>
        </authorList>
    </citation>
    <scope>NUCLEOTIDE SEQUENCE [LARGE SCALE GENOMIC DNA]</scope>
    <source>
        <strain evidence="7 8">CAU 1598</strain>
    </source>
</reference>
<evidence type="ECO:0000256" key="6">
    <source>
        <dbReference type="NCBIfam" id="TIGR00152"/>
    </source>
</evidence>
<dbReference type="AlphaFoldDB" id="A0AAW3ZFS7"/>
<comment type="pathway">
    <text evidence="5">Cofactor biosynthesis; coenzyme A biosynthesis; CoA from (R)-pantothenate: step 5/5.</text>
</comment>
<comment type="catalytic activity">
    <reaction evidence="5">
        <text>3'-dephospho-CoA + ATP = ADP + CoA + H(+)</text>
        <dbReference type="Rhea" id="RHEA:18245"/>
        <dbReference type="ChEBI" id="CHEBI:15378"/>
        <dbReference type="ChEBI" id="CHEBI:30616"/>
        <dbReference type="ChEBI" id="CHEBI:57287"/>
        <dbReference type="ChEBI" id="CHEBI:57328"/>
        <dbReference type="ChEBI" id="CHEBI:456216"/>
        <dbReference type="EC" id="2.7.1.24"/>
    </reaction>
</comment>
<dbReference type="RefSeq" id="WP_192027545.1">
    <property type="nucleotide sequence ID" value="NZ_JACYTR010000001.1"/>
</dbReference>
<dbReference type="GO" id="GO:0015937">
    <property type="term" value="P:coenzyme A biosynthetic process"/>
    <property type="evidence" value="ECO:0007669"/>
    <property type="project" value="UniProtKB-UniRule"/>
</dbReference>
<accession>A0AAW3ZFS7</accession>
<dbReference type="SUPFAM" id="SSF52540">
    <property type="entry name" value="P-loop containing nucleoside triphosphate hydrolases"/>
    <property type="match status" value="1"/>
</dbReference>
<sequence>MNSQVPSLTVAVTGGIASGKTAVTDRFAEHAVPVIDADLISRELVEPEQPALKEIAAHFGNPALDAEGRLDRGWMRQRVFANPADRKVLESILHPRVRATMRERARHAGTPYVVLAIPLLSETGAYAWVDRVLVVDAPTELQVQRLMRRDRTDREQAERMLQSQSSRPTRLALANDVLINDGSLALLQSRVDRLHRRLQGIARTRDR</sequence>
<comment type="function">
    <text evidence="5">Catalyzes the phosphorylation of the 3'-hydroxyl group of dephosphocoenzyme A to form coenzyme A.</text>
</comment>
<evidence type="ECO:0000313" key="8">
    <source>
        <dbReference type="Proteomes" id="UP000613768"/>
    </source>
</evidence>
<comment type="subcellular location">
    <subcellularLocation>
        <location evidence="5">Cytoplasm</location>
    </subcellularLocation>
</comment>
<dbReference type="CDD" id="cd02022">
    <property type="entry name" value="DPCK"/>
    <property type="match status" value="1"/>
</dbReference>
<keyword evidence="3 5" id="KW-0067">ATP-binding</keyword>
<dbReference type="PANTHER" id="PTHR10695:SF46">
    <property type="entry name" value="BIFUNCTIONAL COENZYME A SYNTHASE-RELATED"/>
    <property type="match status" value="1"/>
</dbReference>
<dbReference type="InterPro" id="IPR001977">
    <property type="entry name" value="Depp_CoAkinase"/>
</dbReference>
<dbReference type="Pfam" id="PF01121">
    <property type="entry name" value="CoaE"/>
    <property type="match status" value="1"/>
</dbReference>
<evidence type="ECO:0000256" key="4">
    <source>
        <dbReference type="ARBA" id="ARBA00022993"/>
    </source>
</evidence>
<evidence type="ECO:0000313" key="7">
    <source>
        <dbReference type="EMBL" id="MBD8524199.1"/>
    </source>
</evidence>
<name>A0AAW3ZFS7_9GAMM</name>